<dbReference type="HOGENOM" id="CLU_1885528_0_0_1"/>
<evidence type="ECO:0000313" key="3">
    <source>
        <dbReference type="Proteomes" id="UP000053789"/>
    </source>
</evidence>
<dbReference type="InterPro" id="IPR050955">
    <property type="entry name" value="Plant_Biomass_Hydrol_Est"/>
</dbReference>
<organism evidence="2 3">
    <name type="scientific">Cladophialophora bantiana (strain ATCC 10958 / CBS 173.52 / CDC B-1940 / NIH 8579)</name>
    <name type="common">Xylohypha bantiana</name>
    <dbReference type="NCBI Taxonomy" id="1442370"/>
    <lineage>
        <taxon>Eukaryota</taxon>
        <taxon>Fungi</taxon>
        <taxon>Dikarya</taxon>
        <taxon>Ascomycota</taxon>
        <taxon>Pezizomycotina</taxon>
        <taxon>Eurotiomycetes</taxon>
        <taxon>Chaetothyriomycetidae</taxon>
        <taxon>Chaetothyriales</taxon>
        <taxon>Herpotrichiellaceae</taxon>
        <taxon>Cladophialophora</taxon>
    </lineage>
</organism>
<evidence type="ECO:0008006" key="4">
    <source>
        <dbReference type="Google" id="ProtNLM"/>
    </source>
</evidence>
<evidence type="ECO:0000256" key="1">
    <source>
        <dbReference type="ARBA" id="ARBA00022729"/>
    </source>
</evidence>
<reference evidence="2" key="1">
    <citation type="submission" date="2015-01" db="EMBL/GenBank/DDBJ databases">
        <title>The Genome Sequence of Cladophialophora bantiana CBS 173.52.</title>
        <authorList>
            <consortium name="The Broad Institute Genomics Platform"/>
            <person name="Cuomo C."/>
            <person name="de Hoog S."/>
            <person name="Gorbushina A."/>
            <person name="Stielow B."/>
            <person name="Teixiera M."/>
            <person name="Abouelleil A."/>
            <person name="Chapman S.B."/>
            <person name="Priest M."/>
            <person name="Young S.K."/>
            <person name="Wortman J."/>
            <person name="Nusbaum C."/>
            <person name="Birren B."/>
        </authorList>
    </citation>
    <scope>NUCLEOTIDE SEQUENCE [LARGE SCALE GENOMIC DNA]</scope>
    <source>
        <strain evidence="2">CBS 173.52</strain>
    </source>
</reference>
<accession>A0A0D2HK70</accession>
<dbReference type="InterPro" id="IPR029058">
    <property type="entry name" value="AB_hydrolase_fold"/>
</dbReference>
<dbReference type="GeneID" id="27700967"/>
<proteinExistence type="predicted"/>
<dbReference type="VEuPathDB" id="FungiDB:Z519_08039"/>
<name>A0A0D2HK70_CLAB1</name>
<dbReference type="Proteomes" id="UP000053789">
    <property type="component" value="Unassembled WGS sequence"/>
</dbReference>
<keyword evidence="3" id="KW-1185">Reference proteome</keyword>
<keyword evidence="1" id="KW-0732">Signal</keyword>
<evidence type="ECO:0000313" key="2">
    <source>
        <dbReference type="EMBL" id="KIW91145.1"/>
    </source>
</evidence>
<dbReference type="Gene3D" id="3.40.50.1820">
    <property type="entry name" value="alpha/beta hydrolase"/>
    <property type="match status" value="1"/>
</dbReference>
<gene>
    <name evidence="2" type="ORF">Z519_08039</name>
</gene>
<dbReference type="PANTHER" id="PTHR43037">
    <property type="entry name" value="UNNAMED PRODUCT-RELATED"/>
    <property type="match status" value="1"/>
</dbReference>
<dbReference type="EMBL" id="KN846991">
    <property type="protein sequence ID" value="KIW91145.1"/>
    <property type="molecule type" value="Genomic_DNA"/>
</dbReference>
<dbReference type="OrthoDB" id="2152248at2759"/>
<protein>
    <recommendedName>
        <fullName evidence="4">Peptidase S9 prolyl oligopeptidase catalytic domain-containing protein</fullName>
    </recommendedName>
</protein>
<dbReference type="AlphaFoldDB" id="A0A0D2HK70"/>
<sequence length="135" mass="15254">MGNGYGWNAAILSAPLDEIVDRYRVDPDRIHVTGFSMGGYGTWDLAMHSPRQFATLVPICGGGDHLRISIQMVNALDNVNVKEVNFRRYPDLMHDSWTPMYSNPDLYRWMLAHKRAIMGDEGGVPTENKVTLCQK</sequence>
<dbReference type="RefSeq" id="XP_016617814.1">
    <property type="nucleotide sequence ID" value="XM_016765769.1"/>
</dbReference>
<dbReference type="SUPFAM" id="SSF53474">
    <property type="entry name" value="alpha/beta-Hydrolases"/>
    <property type="match status" value="1"/>
</dbReference>
<dbReference type="PANTHER" id="PTHR43037:SF1">
    <property type="entry name" value="BLL1128 PROTEIN"/>
    <property type="match status" value="1"/>
</dbReference>